<dbReference type="Proteomes" id="UP000434639">
    <property type="component" value="Unassembled WGS sequence"/>
</dbReference>
<evidence type="ECO:0000313" key="1">
    <source>
        <dbReference type="EMBL" id="MTH55071.1"/>
    </source>
</evidence>
<keyword evidence="2" id="KW-1185">Reference proteome</keyword>
<organism evidence="1 2">
    <name type="scientific">Metabacillus mangrovi</name>
    <dbReference type="NCBI Taxonomy" id="1491830"/>
    <lineage>
        <taxon>Bacteria</taxon>
        <taxon>Bacillati</taxon>
        <taxon>Bacillota</taxon>
        <taxon>Bacilli</taxon>
        <taxon>Bacillales</taxon>
        <taxon>Bacillaceae</taxon>
        <taxon>Metabacillus</taxon>
    </lineage>
</organism>
<comment type="caution">
    <text evidence="1">The sequence shown here is derived from an EMBL/GenBank/DDBJ whole genome shotgun (WGS) entry which is preliminary data.</text>
</comment>
<dbReference type="AlphaFoldDB" id="A0A7X2S9C3"/>
<proteinExistence type="predicted"/>
<name>A0A7X2S9C3_9BACI</name>
<reference evidence="1 2" key="1">
    <citation type="journal article" date="2017" name="Int. J. Syst. Evol. Microbiol.">
        <title>Bacillus mangrovi sp. nov., isolated from a sediment sample from a mangrove forest.</title>
        <authorList>
            <person name="Gupta V."/>
            <person name="Singh P.K."/>
            <person name="Korpole S."/>
            <person name="Tanuku N.R.S."/>
            <person name="Pinnaka A.K."/>
        </authorList>
    </citation>
    <scope>NUCLEOTIDE SEQUENCE [LARGE SCALE GENOMIC DNA]</scope>
    <source>
        <strain evidence="1 2">KCTC 33872</strain>
    </source>
</reference>
<evidence type="ECO:0008006" key="3">
    <source>
        <dbReference type="Google" id="ProtNLM"/>
    </source>
</evidence>
<dbReference type="EMBL" id="WMIB01000022">
    <property type="protein sequence ID" value="MTH55071.1"/>
    <property type="molecule type" value="Genomic_DNA"/>
</dbReference>
<gene>
    <name evidence="1" type="ORF">GKZ89_16830</name>
</gene>
<dbReference type="OrthoDB" id="2453115at2"/>
<dbReference type="RefSeq" id="WP_155113581.1">
    <property type="nucleotide sequence ID" value="NZ_WMIB01000022.1"/>
</dbReference>
<sequence>MNRLIKLGIIIHLFIIGGCGMGENNPEKKAVQGEGNSNETPKAAALQDEFTKGYLISSEETDKGYFTFKSKIDGYTMLFPSGALISEDFGNEKRDDAFEAIMYGYKLNGASISTRITYQNKPSTQDIEEKQRLLSVAVGYEGTFEEIKAKGKTIYFAKKTAELKNSNGFVYFSFIKAENSDQAVEFIFNTRCKKEDKTCNSNVNDLENTAIKIMKSVQFEQE</sequence>
<evidence type="ECO:0000313" key="2">
    <source>
        <dbReference type="Proteomes" id="UP000434639"/>
    </source>
</evidence>
<protein>
    <recommendedName>
        <fullName evidence="3">Lipoprotein YvcA</fullName>
    </recommendedName>
</protein>
<accession>A0A7X2S9C3</accession>
<dbReference type="PROSITE" id="PS51257">
    <property type="entry name" value="PROKAR_LIPOPROTEIN"/>
    <property type="match status" value="1"/>
</dbReference>